<evidence type="ECO:0000256" key="1">
    <source>
        <dbReference type="SAM" id="Phobius"/>
    </source>
</evidence>
<protein>
    <submittedName>
        <fullName evidence="2">Uncharacterized protein</fullName>
    </submittedName>
</protein>
<evidence type="ECO:0000313" key="2">
    <source>
        <dbReference type="EMBL" id="QBP07519.1"/>
    </source>
</evidence>
<keyword evidence="3" id="KW-1185">Reference proteome</keyword>
<sequence>MEISIMFSIQSFDFASVCDIIRKDGFYAKQSDGLPKNMSLLEKATEQQLTSFAIYRTGIKQELTPFMPAMNIIPSPLKKYQALVVVDRDDKTFLETMDGFKVAKVTRAPHGSVDPIMNQGTSIIINLSKHPIAFNFVSMFFTAFWAAFQENKKNAKLKRMFRK</sequence>
<feature type="transmembrane region" description="Helical" evidence="1">
    <location>
        <begin position="132"/>
        <end position="148"/>
    </location>
</feature>
<keyword evidence="1" id="KW-0812">Transmembrane</keyword>
<dbReference type="Proteomes" id="UP000295398">
    <property type="component" value="Segment"/>
</dbReference>
<evidence type="ECO:0000313" key="3">
    <source>
        <dbReference type="Proteomes" id="UP000295398"/>
    </source>
</evidence>
<keyword evidence="1" id="KW-1133">Transmembrane helix</keyword>
<accession>A0A482IK21</accession>
<dbReference type="EMBL" id="MK514282">
    <property type="protein sequence ID" value="QBP07519.1"/>
    <property type="molecule type" value="Genomic_DNA"/>
</dbReference>
<reference evidence="2 3" key="1">
    <citation type="submission" date="2019-02" db="EMBL/GenBank/DDBJ databases">
        <authorList>
            <person name="Webb C.J."/>
            <person name="Sharma R."/>
            <person name="Berg J.A."/>
            <person name="Payne A.M."/>
            <person name="Fajardo C.P."/>
            <person name="Breakwell D.P."/>
            <person name="Hope S."/>
            <person name="Grose J.H."/>
        </authorList>
    </citation>
    <scope>NUCLEOTIDE SEQUENCE [LARGE SCALE GENOMIC DNA]</scope>
</reference>
<gene>
    <name evidence="2" type="ORF">DERBICUS_93</name>
</gene>
<keyword evidence="1" id="KW-0472">Membrane</keyword>
<organism evidence="2 3">
    <name type="scientific">Erwinia phage Derbicus</name>
    <dbReference type="NCBI Taxonomy" id="2530027"/>
    <lineage>
        <taxon>Viruses</taxon>
        <taxon>Duplodnaviria</taxon>
        <taxon>Heunggongvirae</taxon>
        <taxon>Uroviricota</taxon>
        <taxon>Caudoviricetes</taxon>
        <taxon>Chimalliviridae</taxon>
        <taxon>Derbicusvirus</taxon>
        <taxon>Derbicusvirus derbicus</taxon>
    </lineage>
</organism>
<proteinExistence type="predicted"/>
<name>A0A482IK21_9CAUD</name>